<dbReference type="EMBL" id="OX395130">
    <property type="protein sequence ID" value="CAI5775790.1"/>
    <property type="molecule type" value="Genomic_DNA"/>
</dbReference>
<dbReference type="InterPro" id="IPR009079">
    <property type="entry name" value="4_helix_cytokine-like_core"/>
</dbReference>
<keyword evidence="3" id="KW-1185">Reference proteome</keyword>
<gene>
    <name evidence="2" type="ORF">PODLI_1B014113</name>
</gene>
<evidence type="ECO:0000256" key="1">
    <source>
        <dbReference type="SAM" id="SignalP"/>
    </source>
</evidence>
<name>A0AA35KCP1_9SAUR</name>
<keyword evidence="1" id="KW-0732">Signal</keyword>
<organism evidence="2 3">
    <name type="scientific">Podarcis lilfordi</name>
    <name type="common">Lilford's wall lizard</name>
    <dbReference type="NCBI Taxonomy" id="74358"/>
    <lineage>
        <taxon>Eukaryota</taxon>
        <taxon>Metazoa</taxon>
        <taxon>Chordata</taxon>
        <taxon>Craniata</taxon>
        <taxon>Vertebrata</taxon>
        <taxon>Euteleostomi</taxon>
        <taxon>Lepidosauria</taxon>
        <taxon>Squamata</taxon>
        <taxon>Bifurcata</taxon>
        <taxon>Unidentata</taxon>
        <taxon>Episquamata</taxon>
        <taxon>Laterata</taxon>
        <taxon>Lacertibaenia</taxon>
        <taxon>Lacertidae</taxon>
        <taxon>Podarcis</taxon>
    </lineage>
</organism>
<dbReference type="Gene3D" id="1.20.1250.10">
    <property type="match status" value="1"/>
</dbReference>
<evidence type="ECO:0008006" key="4">
    <source>
        <dbReference type="Google" id="ProtNLM"/>
    </source>
</evidence>
<dbReference type="Proteomes" id="UP001178461">
    <property type="component" value="Chromosome 5"/>
</dbReference>
<feature type="chain" id="PRO_5041396246" description="Interleukin-12 subunit alpha" evidence="1">
    <location>
        <begin position="31"/>
        <end position="210"/>
    </location>
</feature>
<dbReference type="SUPFAM" id="SSF47266">
    <property type="entry name" value="4-helical cytokines"/>
    <property type="match status" value="1"/>
</dbReference>
<dbReference type="AlphaFoldDB" id="A0AA35KCP1"/>
<accession>A0AA35KCP1</accession>
<protein>
    <recommendedName>
        <fullName evidence="4">Interleukin-12 subunit alpha</fullName>
    </recommendedName>
</protein>
<evidence type="ECO:0000313" key="3">
    <source>
        <dbReference type="Proteomes" id="UP001178461"/>
    </source>
</evidence>
<evidence type="ECO:0000313" key="2">
    <source>
        <dbReference type="EMBL" id="CAI5775790.1"/>
    </source>
</evidence>
<proteinExistence type="predicted"/>
<sequence length="210" mass="23313">MRQSSSAGPTSPGSWFLVAFICLSLPSSLAYHLHTKGQATKGLAANLSDCLVLSSHLMDAADMALHQLQKQFNCTLEYNVPENPKNEEKIQKACMGGSSLKPGLCPSGENDAVDQTACMDTIYKILKHYMAEIKDFNSPELFHAVSIMMQALKTSQNITEQPPPSPQQPSRKTFEMEMKECEILLTLQQLTQTIDRTLSHLYGKSLEMQM</sequence>
<reference evidence="2" key="1">
    <citation type="submission" date="2022-12" db="EMBL/GenBank/DDBJ databases">
        <authorList>
            <person name="Alioto T."/>
            <person name="Alioto T."/>
            <person name="Gomez Garrido J."/>
        </authorList>
    </citation>
    <scope>NUCLEOTIDE SEQUENCE</scope>
</reference>
<feature type="signal peptide" evidence="1">
    <location>
        <begin position="1"/>
        <end position="30"/>
    </location>
</feature>